<dbReference type="NCBIfam" id="TIGR02937">
    <property type="entry name" value="sigma70-ECF"/>
    <property type="match status" value="1"/>
</dbReference>
<dbReference type="SUPFAM" id="SSF88946">
    <property type="entry name" value="Sigma2 domain of RNA polymerase sigma factors"/>
    <property type="match status" value="1"/>
</dbReference>
<dbReference type="AlphaFoldDB" id="A0A1H7TAT2"/>
<sequence>MLSQTHLRTGFLSMDQPLINQAGEYIRFTRENYPTIFKQYWEDLYVLAYRRLRDEDLAKDIVQEVFVYCWKQKDVILIKESLEAYLRTALQYQIIAHFRKEKIQSKAFSHLYERMIDVNTEMRDLLTEKALSQTLQGELEQMPKTMQEVFQLRIQDYSVDEIADSLNLAQKTVKNNITLGTHRLRKALMKRFPEDHIIIAIVLSSLLL</sequence>
<evidence type="ECO:0000256" key="1">
    <source>
        <dbReference type="ARBA" id="ARBA00010641"/>
    </source>
</evidence>
<dbReference type="PANTHER" id="PTHR43133">
    <property type="entry name" value="RNA POLYMERASE ECF-TYPE SIGMA FACTO"/>
    <property type="match status" value="1"/>
</dbReference>
<evidence type="ECO:0000259" key="5">
    <source>
        <dbReference type="Pfam" id="PF04542"/>
    </source>
</evidence>
<accession>A0A1H7TAT2</accession>
<evidence type="ECO:0000313" key="7">
    <source>
        <dbReference type="EMBL" id="SEL81788.1"/>
    </source>
</evidence>
<dbReference type="InterPro" id="IPR013325">
    <property type="entry name" value="RNA_pol_sigma_r2"/>
</dbReference>
<dbReference type="InterPro" id="IPR014284">
    <property type="entry name" value="RNA_pol_sigma-70_dom"/>
</dbReference>
<evidence type="ECO:0000259" key="6">
    <source>
        <dbReference type="Pfam" id="PF08281"/>
    </source>
</evidence>
<dbReference type="InterPro" id="IPR013324">
    <property type="entry name" value="RNA_pol_sigma_r3/r4-like"/>
</dbReference>
<keyword evidence="4" id="KW-0804">Transcription</keyword>
<dbReference type="GO" id="GO:0006352">
    <property type="term" value="P:DNA-templated transcription initiation"/>
    <property type="evidence" value="ECO:0007669"/>
    <property type="project" value="InterPro"/>
</dbReference>
<dbReference type="PANTHER" id="PTHR43133:SF46">
    <property type="entry name" value="RNA POLYMERASE SIGMA-70 FACTOR ECF SUBFAMILY"/>
    <property type="match status" value="1"/>
</dbReference>
<organism evidence="7 8">
    <name type="scientific">Olivibacter domesticus</name>
    <name type="common">Pseudosphingobacterium domesticum</name>
    <dbReference type="NCBI Taxonomy" id="407022"/>
    <lineage>
        <taxon>Bacteria</taxon>
        <taxon>Pseudomonadati</taxon>
        <taxon>Bacteroidota</taxon>
        <taxon>Sphingobacteriia</taxon>
        <taxon>Sphingobacteriales</taxon>
        <taxon>Sphingobacteriaceae</taxon>
        <taxon>Olivibacter</taxon>
    </lineage>
</organism>
<dbReference type="InterPro" id="IPR036388">
    <property type="entry name" value="WH-like_DNA-bd_sf"/>
</dbReference>
<evidence type="ECO:0000313" key="8">
    <source>
        <dbReference type="Proteomes" id="UP000199421"/>
    </source>
</evidence>
<dbReference type="GO" id="GO:0003677">
    <property type="term" value="F:DNA binding"/>
    <property type="evidence" value="ECO:0007669"/>
    <property type="project" value="InterPro"/>
</dbReference>
<dbReference type="SUPFAM" id="SSF88659">
    <property type="entry name" value="Sigma3 and sigma4 domains of RNA polymerase sigma factors"/>
    <property type="match status" value="1"/>
</dbReference>
<keyword evidence="3" id="KW-0731">Sigma factor</keyword>
<proteinExistence type="inferred from homology"/>
<gene>
    <name evidence="7" type="ORF">SAMN05661044_03440</name>
</gene>
<protein>
    <submittedName>
        <fullName evidence="7">RNA polymerase sigma-70 factor, ECF subfamily</fullName>
    </submittedName>
</protein>
<comment type="similarity">
    <text evidence="1">Belongs to the sigma-70 factor family. ECF subfamily.</text>
</comment>
<dbReference type="Gene3D" id="1.10.1740.10">
    <property type="match status" value="1"/>
</dbReference>
<dbReference type="Pfam" id="PF08281">
    <property type="entry name" value="Sigma70_r4_2"/>
    <property type="match status" value="1"/>
</dbReference>
<dbReference type="Proteomes" id="UP000199421">
    <property type="component" value="Unassembled WGS sequence"/>
</dbReference>
<dbReference type="InterPro" id="IPR039425">
    <property type="entry name" value="RNA_pol_sigma-70-like"/>
</dbReference>
<evidence type="ECO:0000256" key="2">
    <source>
        <dbReference type="ARBA" id="ARBA00023015"/>
    </source>
</evidence>
<reference evidence="8" key="1">
    <citation type="submission" date="2016-10" db="EMBL/GenBank/DDBJ databases">
        <authorList>
            <person name="Varghese N."/>
            <person name="Submissions S."/>
        </authorList>
    </citation>
    <scope>NUCLEOTIDE SEQUENCE [LARGE SCALE GENOMIC DNA]</scope>
    <source>
        <strain evidence="8">DSM 18733</strain>
    </source>
</reference>
<dbReference type="STRING" id="407022.SAMN05661044_03440"/>
<keyword evidence="2" id="KW-0805">Transcription regulation</keyword>
<dbReference type="Pfam" id="PF04542">
    <property type="entry name" value="Sigma70_r2"/>
    <property type="match status" value="1"/>
</dbReference>
<dbReference type="GO" id="GO:0016987">
    <property type="term" value="F:sigma factor activity"/>
    <property type="evidence" value="ECO:0007669"/>
    <property type="project" value="UniProtKB-KW"/>
</dbReference>
<dbReference type="EMBL" id="FOAF01000004">
    <property type="protein sequence ID" value="SEL81788.1"/>
    <property type="molecule type" value="Genomic_DNA"/>
</dbReference>
<evidence type="ECO:0000256" key="4">
    <source>
        <dbReference type="ARBA" id="ARBA00023163"/>
    </source>
</evidence>
<keyword evidence="8" id="KW-1185">Reference proteome</keyword>
<feature type="domain" description="RNA polymerase sigma factor 70 region 4 type 2" evidence="6">
    <location>
        <begin position="135"/>
        <end position="179"/>
    </location>
</feature>
<evidence type="ECO:0000256" key="3">
    <source>
        <dbReference type="ARBA" id="ARBA00023082"/>
    </source>
</evidence>
<dbReference type="Gene3D" id="1.10.10.10">
    <property type="entry name" value="Winged helix-like DNA-binding domain superfamily/Winged helix DNA-binding domain"/>
    <property type="match status" value="1"/>
</dbReference>
<dbReference type="InterPro" id="IPR007627">
    <property type="entry name" value="RNA_pol_sigma70_r2"/>
</dbReference>
<feature type="domain" description="RNA polymerase sigma-70 region 2" evidence="5">
    <location>
        <begin position="37"/>
        <end position="102"/>
    </location>
</feature>
<dbReference type="InterPro" id="IPR013249">
    <property type="entry name" value="RNA_pol_sigma70_r4_t2"/>
</dbReference>
<name>A0A1H7TAT2_OLID1</name>